<protein>
    <recommendedName>
        <fullName evidence="4">Twin-arginine translocation signal domain-containing protein</fullName>
    </recommendedName>
</protein>
<feature type="signal peptide" evidence="1">
    <location>
        <begin position="1"/>
        <end position="18"/>
    </location>
</feature>
<dbReference type="PROSITE" id="PS51318">
    <property type="entry name" value="TAT"/>
    <property type="match status" value="1"/>
</dbReference>
<dbReference type="NCBIfam" id="TIGR01409">
    <property type="entry name" value="TAT_signal_seq"/>
    <property type="match status" value="1"/>
</dbReference>
<dbReference type="RefSeq" id="WP_097781642.1">
    <property type="nucleotide sequence ID" value="NZ_CP065382.1"/>
</dbReference>
<sequence length="119" mass="12609">MILSRRSFLKMAGLTVVAAAGASMFTGCGAFSTTPIKVVAAKDSTKEFQAAVAELNKKKLVVWPADANGAYLNSFLMTNLAANGLSGFAVEKAEYKTAKDAETGKDYKYLEVTVKSTAK</sequence>
<dbReference type="PROSITE" id="PS51257">
    <property type="entry name" value="PROKAR_LIPOPROTEIN"/>
    <property type="match status" value="1"/>
</dbReference>
<dbReference type="EMBL" id="NMTS02000056">
    <property type="protein sequence ID" value="PLK29334.1"/>
    <property type="molecule type" value="Genomic_DNA"/>
</dbReference>
<accession>A0A2J4JNC4</accession>
<evidence type="ECO:0000256" key="1">
    <source>
        <dbReference type="SAM" id="SignalP"/>
    </source>
</evidence>
<feature type="chain" id="PRO_5038946082" description="Twin-arginine translocation signal domain-containing protein" evidence="1">
    <location>
        <begin position="19"/>
        <end position="119"/>
    </location>
</feature>
<gene>
    <name evidence="2" type="ORF">CGS50_009390</name>
</gene>
<organism evidence="2 3">
    <name type="scientific">Faecalibacterium prausnitzii</name>
    <dbReference type="NCBI Taxonomy" id="853"/>
    <lineage>
        <taxon>Bacteria</taxon>
        <taxon>Bacillati</taxon>
        <taxon>Bacillota</taxon>
        <taxon>Clostridia</taxon>
        <taxon>Eubacteriales</taxon>
        <taxon>Oscillospiraceae</taxon>
        <taxon>Faecalibacterium</taxon>
    </lineage>
</organism>
<evidence type="ECO:0000313" key="3">
    <source>
        <dbReference type="Proteomes" id="UP000221015"/>
    </source>
</evidence>
<dbReference type="InterPro" id="IPR006311">
    <property type="entry name" value="TAT_signal"/>
</dbReference>
<dbReference type="Proteomes" id="UP000221015">
    <property type="component" value="Unassembled WGS sequence"/>
</dbReference>
<dbReference type="AlphaFoldDB" id="A0A2J4JNC4"/>
<name>A0A2J4JNC4_9FIRM</name>
<dbReference type="InterPro" id="IPR019546">
    <property type="entry name" value="TAT_signal_bac_arc"/>
</dbReference>
<evidence type="ECO:0000313" key="2">
    <source>
        <dbReference type="EMBL" id="PLK29334.1"/>
    </source>
</evidence>
<keyword evidence="1" id="KW-0732">Signal</keyword>
<evidence type="ECO:0008006" key="4">
    <source>
        <dbReference type="Google" id="ProtNLM"/>
    </source>
</evidence>
<reference evidence="2 3" key="1">
    <citation type="journal article" date="2017" name="Front. Microbiol.">
        <title>New Insights into the Diversity of the Genus Faecalibacterium.</title>
        <authorList>
            <person name="Benevides L."/>
            <person name="Burman S."/>
            <person name="Martin R."/>
            <person name="Robert V."/>
            <person name="Thomas M."/>
            <person name="Miquel S."/>
            <person name="Chain F."/>
            <person name="Sokol H."/>
            <person name="Bermudez-Humaran L.G."/>
            <person name="Morrison M."/>
            <person name="Langella P."/>
            <person name="Azevedo V.A."/>
            <person name="Chatel J.M."/>
            <person name="Soares S."/>
        </authorList>
    </citation>
    <scope>NUCLEOTIDE SEQUENCE [LARGE SCALE GENOMIC DNA]</scope>
    <source>
        <strain evidence="2 3">CNCM I 4542</strain>
    </source>
</reference>
<comment type="caution">
    <text evidence="2">The sequence shown here is derived from an EMBL/GenBank/DDBJ whole genome shotgun (WGS) entry which is preliminary data.</text>
</comment>
<proteinExistence type="predicted"/>